<evidence type="ECO:0000256" key="7">
    <source>
        <dbReference type="SAM" id="MobiDB-lite"/>
    </source>
</evidence>
<dbReference type="Gene3D" id="2.10.70.100">
    <property type="match status" value="1"/>
</dbReference>
<dbReference type="InterPro" id="IPR000700">
    <property type="entry name" value="PAS-assoc_C"/>
</dbReference>
<dbReference type="PROSITE" id="PS50113">
    <property type="entry name" value="PAC"/>
    <property type="match status" value="1"/>
</dbReference>
<dbReference type="PANTHER" id="PTHR43304:SF1">
    <property type="entry name" value="PAC DOMAIN-CONTAINING PROTEIN"/>
    <property type="match status" value="1"/>
</dbReference>
<dbReference type="InterPro" id="IPR003661">
    <property type="entry name" value="HisK_dim/P_dom"/>
</dbReference>
<proteinExistence type="predicted"/>
<dbReference type="SUPFAM" id="SSF47384">
    <property type="entry name" value="Homodimeric domain of signal transducing histidine kinase"/>
    <property type="match status" value="1"/>
</dbReference>
<dbReference type="InterPro" id="IPR003594">
    <property type="entry name" value="HATPase_dom"/>
</dbReference>
<dbReference type="Gene3D" id="1.10.287.130">
    <property type="match status" value="1"/>
</dbReference>
<dbReference type="CDD" id="cd00130">
    <property type="entry name" value="PAS"/>
    <property type="match status" value="2"/>
</dbReference>
<evidence type="ECO:0000256" key="2">
    <source>
        <dbReference type="ARBA" id="ARBA00012438"/>
    </source>
</evidence>
<evidence type="ECO:0000313" key="13">
    <source>
        <dbReference type="Proteomes" id="UP000304382"/>
    </source>
</evidence>
<gene>
    <name evidence="12" type="ORF">Harman_29090</name>
</gene>
<dbReference type="SMART" id="SM00086">
    <property type="entry name" value="PAC"/>
    <property type="match status" value="2"/>
</dbReference>
<evidence type="ECO:0000259" key="11">
    <source>
        <dbReference type="PROSITE" id="PS50113"/>
    </source>
</evidence>
<keyword evidence="13" id="KW-1185">Reference proteome</keyword>
<dbReference type="Gene3D" id="3.30.565.10">
    <property type="entry name" value="Histidine kinase-like ATPase, C-terminal domain"/>
    <property type="match status" value="1"/>
</dbReference>
<dbReference type="InterPro" id="IPR035965">
    <property type="entry name" value="PAS-like_dom_sf"/>
</dbReference>
<keyword evidence="5" id="KW-0418">Kinase</keyword>
<accession>A0A4C2EKD1</accession>
<dbReference type="PANTHER" id="PTHR43304">
    <property type="entry name" value="PHYTOCHROME-LIKE PROTEIN CPH1"/>
    <property type="match status" value="1"/>
</dbReference>
<dbReference type="SUPFAM" id="SSF55874">
    <property type="entry name" value="ATPase domain of HSP90 chaperone/DNA topoisomerase II/histidine kinase"/>
    <property type="match status" value="1"/>
</dbReference>
<dbReference type="InterPro" id="IPR000014">
    <property type="entry name" value="PAS"/>
</dbReference>
<comment type="catalytic activity">
    <reaction evidence="1">
        <text>ATP + protein L-histidine = ADP + protein N-phospho-L-histidine.</text>
        <dbReference type="EC" id="2.7.13.3"/>
    </reaction>
</comment>
<dbReference type="InterPro" id="IPR011006">
    <property type="entry name" value="CheY-like_superfamily"/>
</dbReference>
<name>A0A4C2EKD1_9EURY</name>
<dbReference type="Pfam" id="PF02518">
    <property type="entry name" value="HATPase_c"/>
    <property type="match status" value="1"/>
</dbReference>
<keyword evidence="3 6" id="KW-0597">Phosphoprotein</keyword>
<dbReference type="InterPro" id="IPR036097">
    <property type="entry name" value="HisK_dim/P_sf"/>
</dbReference>
<dbReference type="PROSITE" id="PS50109">
    <property type="entry name" value="HIS_KIN"/>
    <property type="match status" value="1"/>
</dbReference>
<dbReference type="Proteomes" id="UP000304382">
    <property type="component" value="Unassembled WGS sequence"/>
</dbReference>
<dbReference type="InterPro" id="IPR005467">
    <property type="entry name" value="His_kinase_dom"/>
</dbReference>
<dbReference type="InterPro" id="IPR013656">
    <property type="entry name" value="PAS_4"/>
</dbReference>
<feature type="compositionally biased region" description="Polar residues" evidence="7">
    <location>
        <begin position="530"/>
        <end position="549"/>
    </location>
</feature>
<feature type="domain" description="Histidine kinase" evidence="8">
    <location>
        <begin position="400"/>
        <end position="628"/>
    </location>
</feature>
<feature type="domain" description="Response regulatory" evidence="9">
    <location>
        <begin position="9"/>
        <end position="125"/>
    </location>
</feature>
<feature type="domain" description="PAC" evidence="11">
    <location>
        <begin position="339"/>
        <end position="389"/>
    </location>
</feature>
<dbReference type="PROSITE" id="PS50110">
    <property type="entry name" value="RESPONSE_REGULATORY"/>
    <property type="match status" value="1"/>
</dbReference>
<evidence type="ECO:0000256" key="3">
    <source>
        <dbReference type="ARBA" id="ARBA00022553"/>
    </source>
</evidence>
<dbReference type="Pfam" id="PF08448">
    <property type="entry name" value="PAS_4"/>
    <property type="match status" value="1"/>
</dbReference>
<dbReference type="EC" id="2.7.13.3" evidence="2"/>
<dbReference type="SMART" id="SM00387">
    <property type="entry name" value="HATPase_c"/>
    <property type="match status" value="1"/>
</dbReference>
<dbReference type="SMART" id="SM00091">
    <property type="entry name" value="PAS"/>
    <property type="match status" value="1"/>
</dbReference>
<dbReference type="CDD" id="cd00075">
    <property type="entry name" value="HATPase"/>
    <property type="match status" value="1"/>
</dbReference>
<dbReference type="CDD" id="cd00156">
    <property type="entry name" value="REC"/>
    <property type="match status" value="1"/>
</dbReference>
<dbReference type="SUPFAM" id="SSF52172">
    <property type="entry name" value="CheY-like"/>
    <property type="match status" value="1"/>
</dbReference>
<evidence type="ECO:0000256" key="1">
    <source>
        <dbReference type="ARBA" id="ARBA00000085"/>
    </source>
</evidence>
<dbReference type="GO" id="GO:0000155">
    <property type="term" value="F:phosphorelay sensor kinase activity"/>
    <property type="evidence" value="ECO:0007669"/>
    <property type="project" value="InterPro"/>
</dbReference>
<comment type="caution">
    <text evidence="12">The sequence shown here is derived from an EMBL/GenBank/DDBJ whole genome shotgun (WGS) entry which is preliminary data.</text>
</comment>
<evidence type="ECO:0000259" key="9">
    <source>
        <dbReference type="PROSITE" id="PS50110"/>
    </source>
</evidence>
<dbReference type="InterPro" id="IPR001610">
    <property type="entry name" value="PAC"/>
</dbReference>
<dbReference type="AlphaFoldDB" id="A0A4C2EKD1"/>
<dbReference type="SMART" id="SM00448">
    <property type="entry name" value="REC"/>
    <property type="match status" value="1"/>
</dbReference>
<feature type="modified residue" description="4-aspartylphosphate" evidence="6">
    <location>
        <position position="60"/>
    </location>
</feature>
<dbReference type="RefSeq" id="WP_137684516.1">
    <property type="nucleotide sequence ID" value="NZ_BIXZ01000005.1"/>
</dbReference>
<dbReference type="InterPro" id="IPR013655">
    <property type="entry name" value="PAS_fold_3"/>
</dbReference>
<dbReference type="InterPro" id="IPR036890">
    <property type="entry name" value="HATPase_C_sf"/>
</dbReference>
<dbReference type="Pfam" id="PF00072">
    <property type="entry name" value="Response_reg"/>
    <property type="match status" value="1"/>
</dbReference>
<dbReference type="Gene3D" id="3.40.50.2300">
    <property type="match status" value="1"/>
</dbReference>
<dbReference type="PRINTS" id="PR00344">
    <property type="entry name" value="BCTRLSENSOR"/>
</dbReference>
<dbReference type="Gene3D" id="3.30.450.20">
    <property type="entry name" value="PAS domain"/>
    <property type="match status" value="2"/>
</dbReference>
<dbReference type="CDD" id="cd00082">
    <property type="entry name" value="HisKA"/>
    <property type="match status" value="1"/>
</dbReference>
<dbReference type="InterPro" id="IPR052162">
    <property type="entry name" value="Sensor_kinase/Photoreceptor"/>
</dbReference>
<feature type="domain" description="PAS" evidence="10">
    <location>
        <begin position="140"/>
        <end position="186"/>
    </location>
</feature>
<dbReference type="NCBIfam" id="TIGR00229">
    <property type="entry name" value="sensory_box"/>
    <property type="match status" value="2"/>
</dbReference>
<dbReference type="SMART" id="SM00388">
    <property type="entry name" value="HisKA"/>
    <property type="match status" value="1"/>
</dbReference>
<sequence>MGEAWSPIRVLHVDDDLQYAETTAAFLERAQSGFDIEIVTSASEGLARLEAASFDCVVSDYEMPRENGIDFLESVREEFPDLPFILYTGRGSEAVAGDAISAGVTDYLQKTSDTSHYALLANRIVNAVEQYRSQQALEESKERLSLFIDQSPLGFVEFNPDFEIIRVNDALSDIFGYTEAELLGETWEVFVSDESYDDVDAVTAALSEVSGGYHSIDENVRKDGEHIMVEWHNRLITDDSGDIVTIFSKCQEVTERIEHERDLAQLRDFFAEAEELGDLGAWEFDETGVSTWTAGTRRIHEVGDDFDPTVEDGLSFYHPEDREAVMDAVNAALEDGEPYDIEARLITATGDCRWVQTRGKRVEEAEKRTVRGYIQDITEQKERERRLRLQNERLESFASVVSHDLRSPLTVAQGQLKLAQQEVSNDRLDRIDSAHQRMQALIDDILSLARDGREATITEPVNLRTAATACWETIKVENATLVTDTDSVVTADPRRLQRLLENLFRNSVEHGSTSSRPGADDSVAHGSIHSLSQTQDTSGAHGTTSSPVQSDGVTVTVGDLDDASGFYVADDGPGIPEDERDAVFEAGYSTASNGTGFGLAIVAEIAAVHGWDVSVTDSESGGARFEFTGVEKAT</sequence>
<organism evidence="12 13">
    <name type="scientific">Haloarcula mannanilytica</name>
    <dbReference type="NCBI Taxonomy" id="2509225"/>
    <lineage>
        <taxon>Archaea</taxon>
        <taxon>Methanobacteriati</taxon>
        <taxon>Methanobacteriota</taxon>
        <taxon>Stenosarchaea group</taxon>
        <taxon>Halobacteria</taxon>
        <taxon>Halobacteriales</taxon>
        <taxon>Haloarculaceae</taxon>
        <taxon>Haloarcula</taxon>
    </lineage>
</organism>
<dbReference type="EMBL" id="BIXZ01000005">
    <property type="protein sequence ID" value="GCF14974.1"/>
    <property type="molecule type" value="Genomic_DNA"/>
</dbReference>
<dbReference type="InterPro" id="IPR004358">
    <property type="entry name" value="Sig_transdc_His_kin-like_C"/>
</dbReference>
<evidence type="ECO:0000259" key="8">
    <source>
        <dbReference type="PROSITE" id="PS50109"/>
    </source>
</evidence>
<dbReference type="Pfam" id="PF08447">
    <property type="entry name" value="PAS_3"/>
    <property type="match status" value="1"/>
</dbReference>
<evidence type="ECO:0000259" key="10">
    <source>
        <dbReference type="PROSITE" id="PS50112"/>
    </source>
</evidence>
<dbReference type="InterPro" id="IPR001789">
    <property type="entry name" value="Sig_transdc_resp-reg_receiver"/>
</dbReference>
<evidence type="ECO:0000256" key="5">
    <source>
        <dbReference type="ARBA" id="ARBA00022777"/>
    </source>
</evidence>
<evidence type="ECO:0000256" key="6">
    <source>
        <dbReference type="PROSITE-ProRule" id="PRU00169"/>
    </source>
</evidence>
<evidence type="ECO:0000313" key="12">
    <source>
        <dbReference type="EMBL" id="GCF14974.1"/>
    </source>
</evidence>
<keyword evidence="4" id="KW-0808">Transferase</keyword>
<dbReference type="Pfam" id="PF00512">
    <property type="entry name" value="HisKA"/>
    <property type="match status" value="1"/>
</dbReference>
<evidence type="ECO:0000256" key="4">
    <source>
        <dbReference type="ARBA" id="ARBA00022679"/>
    </source>
</evidence>
<dbReference type="PROSITE" id="PS50112">
    <property type="entry name" value="PAS"/>
    <property type="match status" value="1"/>
</dbReference>
<reference evidence="12 13" key="1">
    <citation type="submission" date="2019-02" db="EMBL/GenBank/DDBJ databases">
        <title>Haloarcula mannanilyticum sp. nov., a mannan degrading haloarchaeon isolated from commercial salt.</title>
        <authorList>
            <person name="Enomoto S."/>
            <person name="Shimane Y."/>
            <person name="Kamekura M."/>
            <person name="Ito T."/>
            <person name="Moriya O."/>
            <person name="Ihara K."/>
            <person name="Takahashi-Ando N."/>
            <person name="Fukushima Y."/>
            <person name="Yoshida Y."/>
            <person name="Usama R."/>
            <person name="Takai K."/>
            <person name="Minegishi H."/>
        </authorList>
    </citation>
    <scope>NUCLEOTIDE SEQUENCE [LARGE SCALE GENOMIC DNA]</scope>
    <source>
        <strain evidence="12 13">MD130-1</strain>
    </source>
</reference>
<protein>
    <recommendedName>
        <fullName evidence="2">histidine kinase</fullName>
        <ecNumber evidence="2">2.7.13.3</ecNumber>
    </recommendedName>
</protein>
<dbReference type="OrthoDB" id="8127at2157"/>
<dbReference type="SUPFAM" id="SSF55785">
    <property type="entry name" value="PYP-like sensor domain (PAS domain)"/>
    <property type="match status" value="2"/>
</dbReference>
<feature type="region of interest" description="Disordered" evidence="7">
    <location>
        <begin position="530"/>
        <end position="555"/>
    </location>
</feature>